<feature type="region of interest" description="Disordered" evidence="1">
    <location>
        <begin position="493"/>
        <end position="520"/>
    </location>
</feature>
<organism evidence="5 6">
    <name type="scientific">Coemansia biformis</name>
    <dbReference type="NCBI Taxonomy" id="1286918"/>
    <lineage>
        <taxon>Eukaryota</taxon>
        <taxon>Fungi</taxon>
        <taxon>Fungi incertae sedis</taxon>
        <taxon>Zoopagomycota</taxon>
        <taxon>Kickxellomycotina</taxon>
        <taxon>Kickxellomycetes</taxon>
        <taxon>Kickxellales</taxon>
        <taxon>Kickxellaceae</taxon>
        <taxon>Coemansia</taxon>
    </lineage>
</organism>
<feature type="domain" description="CSC1/OSCA1-like 7TM region" evidence="3">
    <location>
        <begin position="153"/>
        <end position="421"/>
    </location>
</feature>
<dbReference type="PANTHER" id="PTHR13018">
    <property type="entry name" value="PROBABLE MEMBRANE PROTEIN DUF221-RELATED"/>
    <property type="match status" value="1"/>
</dbReference>
<comment type="caution">
    <text evidence="5">The sequence shown here is derived from an EMBL/GenBank/DDBJ whole genome shotgun (WGS) entry which is preliminary data.</text>
</comment>
<keyword evidence="6" id="KW-1185">Reference proteome</keyword>
<feature type="compositionally biased region" description="Polar residues" evidence="1">
    <location>
        <begin position="500"/>
        <end position="516"/>
    </location>
</feature>
<name>A0A9W7Y6J2_9FUNG</name>
<feature type="transmembrane region" description="Helical" evidence="2">
    <location>
        <begin position="296"/>
        <end position="319"/>
    </location>
</feature>
<accession>A0A9W7Y6J2</accession>
<feature type="non-terminal residue" evidence="5">
    <location>
        <position position="1"/>
    </location>
</feature>
<feature type="transmembrane region" description="Helical" evidence="2">
    <location>
        <begin position="399"/>
        <end position="421"/>
    </location>
</feature>
<feature type="transmembrane region" description="Helical" evidence="2">
    <location>
        <begin position="202"/>
        <end position="226"/>
    </location>
</feature>
<gene>
    <name evidence="5" type="ORF">LPJ61_005551</name>
</gene>
<feature type="transmembrane region" description="Helical" evidence="2">
    <location>
        <begin position="153"/>
        <end position="179"/>
    </location>
</feature>
<evidence type="ECO:0000259" key="4">
    <source>
        <dbReference type="Pfam" id="PF14703"/>
    </source>
</evidence>
<feature type="transmembrane region" description="Helical" evidence="2">
    <location>
        <begin position="427"/>
        <end position="445"/>
    </location>
</feature>
<evidence type="ECO:0000256" key="1">
    <source>
        <dbReference type="SAM" id="MobiDB-lite"/>
    </source>
</evidence>
<dbReference type="EMBL" id="JANBOI010001904">
    <property type="protein sequence ID" value="KAJ1725916.1"/>
    <property type="molecule type" value="Genomic_DNA"/>
</dbReference>
<dbReference type="Pfam" id="PF14703">
    <property type="entry name" value="PHM7_cyt"/>
    <property type="match status" value="1"/>
</dbReference>
<dbReference type="InterPro" id="IPR003864">
    <property type="entry name" value="CSC1/OSCA1-like_7TM"/>
</dbReference>
<dbReference type="PANTHER" id="PTHR13018:SF5">
    <property type="entry name" value="RE44586P"/>
    <property type="match status" value="1"/>
</dbReference>
<evidence type="ECO:0000259" key="3">
    <source>
        <dbReference type="Pfam" id="PF02714"/>
    </source>
</evidence>
<evidence type="ECO:0000313" key="6">
    <source>
        <dbReference type="Proteomes" id="UP001143981"/>
    </source>
</evidence>
<dbReference type="Proteomes" id="UP001143981">
    <property type="component" value="Unassembled WGS sequence"/>
</dbReference>
<dbReference type="AlphaFoldDB" id="A0A9W7Y6J2"/>
<keyword evidence="2" id="KW-0812">Transmembrane</keyword>
<dbReference type="GO" id="GO:0005886">
    <property type="term" value="C:plasma membrane"/>
    <property type="evidence" value="ECO:0007669"/>
    <property type="project" value="TreeGrafter"/>
</dbReference>
<keyword evidence="2" id="KW-1133">Transmembrane helix</keyword>
<feature type="transmembrane region" description="Helical" evidence="2">
    <location>
        <begin position="246"/>
        <end position="265"/>
    </location>
</feature>
<proteinExistence type="predicted"/>
<dbReference type="InterPro" id="IPR027815">
    <property type="entry name" value="CSC1/OSCA1-like_cyt"/>
</dbReference>
<sequence>ILGNPCAAPGYDRDLLYGLLTTVHGSDPADEHRAHAERLLRQWSLPRYRTARGERRLSKMLEQVAAVLRRFHHADSVVQRARHEWFASYDGRRERSSTVGFVTFADASSAHMAAQSFTYSQPFQLRTDLAPEPRDVFWENITLPLSARVARGVLALVAYMGMLVYWLTMAFLLSALVSLDSLKDFFPWLPDMAEKNRWLKGLFQYTTPTFTLSVMNAFVPHILSWLARLSGIQSRSGIQRSVLQRYFIFLVSNVLLIFTVSRAVLTDYEKWIENPALIPKLLATRLPTAAPFFMDYVILFGLGYYPIQLLQIGSIWLAAFRRIVCRTPRQFADAMRPNHIDWAFILPQPMLVFVIMATYSSLAPLVFVLAAVYYVIAYVVTKYLAYYVYTRQFETAGEFIIPVLKLLTGSLWHYYCLIIGLCALKGAIVYVLLLIPLLWANGYLLSNLSRQFYEHGKFVPLDMWSMGGASTAAQTNTHSSAASLPVPAAAAAAGDSQPSTQGVAPSRPSHNTSTDYLQPRPHVPSPFGSLLDSIDSEYRGVVSWLWEQMERRAGRLFALAFSKIYIDPQKQPEIFRDLDRCYSINGQETWGGGGARSHGSLVVPSFSETDYQDDDDEDDDGERSRLLRRRNNGGVRSATDMGAAAMTPRFSTTFEDNGGNHVVVMRAELMLGRDQRESKIEPDEFTDFDQSSISLLDGVLDQGLAVYEHPYLIGNLPTLWLPMKKPFTLEQ</sequence>
<feature type="transmembrane region" description="Helical" evidence="2">
    <location>
        <begin position="365"/>
        <end position="387"/>
    </location>
</feature>
<evidence type="ECO:0000313" key="5">
    <source>
        <dbReference type="EMBL" id="KAJ1725916.1"/>
    </source>
</evidence>
<evidence type="ECO:0000256" key="2">
    <source>
        <dbReference type="SAM" id="Phobius"/>
    </source>
</evidence>
<keyword evidence="2" id="KW-0472">Membrane</keyword>
<reference evidence="5" key="1">
    <citation type="submission" date="2022-07" db="EMBL/GenBank/DDBJ databases">
        <title>Phylogenomic reconstructions and comparative analyses of Kickxellomycotina fungi.</title>
        <authorList>
            <person name="Reynolds N.K."/>
            <person name="Stajich J.E."/>
            <person name="Barry K."/>
            <person name="Grigoriev I.V."/>
            <person name="Crous P."/>
            <person name="Smith M.E."/>
        </authorList>
    </citation>
    <scope>NUCLEOTIDE SEQUENCE</scope>
    <source>
        <strain evidence="5">BCRC 34381</strain>
    </source>
</reference>
<dbReference type="GO" id="GO:0005227">
    <property type="term" value="F:calcium-activated cation channel activity"/>
    <property type="evidence" value="ECO:0007669"/>
    <property type="project" value="InterPro"/>
</dbReference>
<protein>
    <recommendedName>
        <fullName evidence="7">DUF221-domain-containing protein</fullName>
    </recommendedName>
</protein>
<dbReference type="OrthoDB" id="1689567at2759"/>
<dbReference type="InterPro" id="IPR045122">
    <property type="entry name" value="Csc1-like"/>
</dbReference>
<feature type="transmembrane region" description="Helical" evidence="2">
    <location>
        <begin position="340"/>
        <end position="359"/>
    </location>
</feature>
<evidence type="ECO:0008006" key="7">
    <source>
        <dbReference type="Google" id="ProtNLM"/>
    </source>
</evidence>
<dbReference type="Pfam" id="PF02714">
    <property type="entry name" value="RSN1_7TM"/>
    <property type="match status" value="1"/>
</dbReference>
<feature type="domain" description="CSC1/OSCA1-like cytosolic" evidence="4">
    <location>
        <begin position="94"/>
        <end position="140"/>
    </location>
</feature>